<dbReference type="EMBL" id="JBHTMK010000010">
    <property type="protein sequence ID" value="MFD1365408.1"/>
    <property type="molecule type" value="Genomic_DNA"/>
</dbReference>
<dbReference type="RefSeq" id="WP_317795072.1">
    <property type="nucleotide sequence ID" value="NZ_AP028461.1"/>
</dbReference>
<reference evidence="3" key="1">
    <citation type="journal article" date="2019" name="Int. J. Syst. Evol. Microbiol.">
        <title>The Global Catalogue of Microorganisms (GCM) 10K type strain sequencing project: providing services to taxonomists for standard genome sequencing and annotation.</title>
        <authorList>
            <consortium name="The Broad Institute Genomics Platform"/>
            <consortium name="The Broad Institute Genome Sequencing Center for Infectious Disease"/>
            <person name="Wu L."/>
            <person name="Ma J."/>
        </authorList>
    </citation>
    <scope>NUCLEOTIDE SEQUENCE [LARGE SCALE GENOMIC DNA]</scope>
    <source>
        <strain evidence="3">CCM 7526</strain>
    </source>
</reference>
<keyword evidence="3" id="KW-1185">Reference proteome</keyword>
<feature type="transmembrane region" description="Helical" evidence="1">
    <location>
        <begin position="20"/>
        <end position="38"/>
    </location>
</feature>
<sequence length="138" mass="14851">MRVPGPGVSILRRYVGQIRLVGILALVFAAGFVTARIWPSQTVATRLISGTVIWSNADIGRILLEGEDSADSGEYEVAAIGRLYRTGEDPPGRPTCLEVTGTESVRTDRRRVELEVVSVNVSGPNDTTEIAVIVRCLG</sequence>
<keyword evidence="1" id="KW-1133">Transmembrane helix</keyword>
<evidence type="ECO:0000256" key="1">
    <source>
        <dbReference type="SAM" id="Phobius"/>
    </source>
</evidence>
<proteinExistence type="predicted"/>
<protein>
    <submittedName>
        <fullName evidence="2">Uncharacterized protein</fullName>
    </submittedName>
</protein>
<organism evidence="2 3">
    <name type="scientific">Actinoplanes sichuanensis</name>
    <dbReference type="NCBI Taxonomy" id="512349"/>
    <lineage>
        <taxon>Bacteria</taxon>
        <taxon>Bacillati</taxon>
        <taxon>Actinomycetota</taxon>
        <taxon>Actinomycetes</taxon>
        <taxon>Micromonosporales</taxon>
        <taxon>Micromonosporaceae</taxon>
        <taxon>Actinoplanes</taxon>
    </lineage>
</organism>
<accession>A0ABW4A4N1</accession>
<evidence type="ECO:0000313" key="2">
    <source>
        <dbReference type="EMBL" id="MFD1365408.1"/>
    </source>
</evidence>
<evidence type="ECO:0000313" key="3">
    <source>
        <dbReference type="Proteomes" id="UP001597183"/>
    </source>
</evidence>
<name>A0ABW4A4N1_9ACTN</name>
<keyword evidence="1" id="KW-0472">Membrane</keyword>
<comment type="caution">
    <text evidence="2">The sequence shown here is derived from an EMBL/GenBank/DDBJ whole genome shotgun (WGS) entry which is preliminary data.</text>
</comment>
<gene>
    <name evidence="2" type="ORF">ACFQ5G_08660</name>
</gene>
<dbReference type="Proteomes" id="UP001597183">
    <property type="component" value="Unassembled WGS sequence"/>
</dbReference>
<keyword evidence="1" id="KW-0812">Transmembrane</keyword>